<dbReference type="Proteomes" id="UP001575652">
    <property type="component" value="Unassembled WGS sequence"/>
</dbReference>
<dbReference type="PROSITE" id="PS51318">
    <property type="entry name" value="TAT"/>
    <property type="match status" value="1"/>
</dbReference>
<dbReference type="Pfam" id="PF07731">
    <property type="entry name" value="Cu-oxidase_2"/>
    <property type="match status" value="1"/>
</dbReference>
<feature type="domain" description="Plastocyanin-like" evidence="5">
    <location>
        <begin position="78"/>
        <end position="185"/>
    </location>
</feature>
<keyword evidence="1" id="KW-0479">Metal-binding</keyword>
<dbReference type="InterPro" id="IPR011707">
    <property type="entry name" value="Cu-oxidase-like_N"/>
</dbReference>
<dbReference type="SUPFAM" id="SSF49503">
    <property type="entry name" value="Cupredoxins"/>
    <property type="match status" value="3"/>
</dbReference>
<dbReference type="InterPro" id="IPR002355">
    <property type="entry name" value="Cu_oxidase_Cu_BS"/>
</dbReference>
<accession>A0ABV4UMU9</accession>
<feature type="domain" description="Plastocyanin-like" evidence="4">
    <location>
        <begin position="397"/>
        <end position="502"/>
    </location>
</feature>
<dbReference type="EMBL" id="JBHDLJ010000007">
    <property type="protein sequence ID" value="MFB0834990.1"/>
    <property type="molecule type" value="Genomic_DNA"/>
</dbReference>
<feature type="region of interest" description="Disordered" evidence="3">
    <location>
        <begin position="346"/>
        <end position="370"/>
    </location>
</feature>
<dbReference type="InterPro" id="IPR006311">
    <property type="entry name" value="TAT_signal"/>
</dbReference>
<dbReference type="CDD" id="cd13853">
    <property type="entry name" value="CuRO_1_Tth-MCO_like"/>
    <property type="match status" value="1"/>
</dbReference>
<dbReference type="InterPro" id="IPR045087">
    <property type="entry name" value="Cu-oxidase_fam"/>
</dbReference>
<evidence type="ECO:0000256" key="1">
    <source>
        <dbReference type="ARBA" id="ARBA00022723"/>
    </source>
</evidence>
<dbReference type="InterPro" id="IPR008972">
    <property type="entry name" value="Cupredoxin"/>
</dbReference>
<evidence type="ECO:0000259" key="5">
    <source>
        <dbReference type="Pfam" id="PF07732"/>
    </source>
</evidence>
<dbReference type="PANTHER" id="PTHR11709">
    <property type="entry name" value="MULTI-COPPER OXIDASE"/>
    <property type="match status" value="1"/>
</dbReference>
<dbReference type="PROSITE" id="PS00080">
    <property type="entry name" value="MULTICOPPER_OXIDASE2"/>
    <property type="match status" value="1"/>
</dbReference>
<dbReference type="CDD" id="cd13900">
    <property type="entry name" value="CuRO_3_Tth-MCO_like"/>
    <property type="match status" value="1"/>
</dbReference>
<organism evidence="6 7">
    <name type="scientific">Arthrobacter halodurans</name>
    <dbReference type="NCBI Taxonomy" id="516699"/>
    <lineage>
        <taxon>Bacteria</taxon>
        <taxon>Bacillati</taxon>
        <taxon>Actinomycetota</taxon>
        <taxon>Actinomycetes</taxon>
        <taxon>Micrococcales</taxon>
        <taxon>Micrococcaceae</taxon>
        <taxon>Arthrobacter</taxon>
    </lineage>
</organism>
<protein>
    <submittedName>
        <fullName evidence="6">Multicopper oxidase family protein</fullName>
    </submittedName>
</protein>
<keyword evidence="7" id="KW-1185">Reference proteome</keyword>
<dbReference type="Gene3D" id="2.60.40.420">
    <property type="entry name" value="Cupredoxins - blue copper proteins"/>
    <property type="match status" value="3"/>
</dbReference>
<dbReference type="InterPro" id="IPR011706">
    <property type="entry name" value="Cu-oxidase_C"/>
</dbReference>
<dbReference type="Pfam" id="PF07732">
    <property type="entry name" value="Cu-oxidase_3"/>
    <property type="match status" value="1"/>
</dbReference>
<name>A0ABV4UMU9_9MICC</name>
<evidence type="ECO:0000313" key="7">
    <source>
        <dbReference type="Proteomes" id="UP001575652"/>
    </source>
</evidence>
<feature type="region of interest" description="Disordered" evidence="3">
    <location>
        <begin position="35"/>
        <end position="57"/>
    </location>
</feature>
<evidence type="ECO:0000259" key="4">
    <source>
        <dbReference type="Pfam" id="PF07731"/>
    </source>
</evidence>
<gene>
    <name evidence="6" type="ORF">ACETWP_10365</name>
</gene>
<dbReference type="RefSeq" id="WP_373972163.1">
    <property type="nucleotide sequence ID" value="NZ_JBHDLJ010000007.1"/>
</dbReference>
<reference evidence="6 7" key="1">
    <citation type="submission" date="2024-09" db="EMBL/GenBank/DDBJ databases">
        <authorList>
            <person name="Salinas-Garcia M.A."/>
            <person name="Prieme A."/>
        </authorList>
    </citation>
    <scope>NUCLEOTIDE SEQUENCE [LARGE SCALE GENOMIC DNA]</scope>
    <source>
        <strain evidence="6 7">DSM 21081</strain>
    </source>
</reference>
<evidence type="ECO:0000256" key="2">
    <source>
        <dbReference type="ARBA" id="ARBA00023002"/>
    </source>
</evidence>
<dbReference type="PANTHER" id="PTHR11709:SF2">
    <property type="entry name" value="MULTICOPPER OXIDASE LPR1"/>
    <property type="match status" value="1"/>
</dbReference>
<evidence type="ECO:0000313" key="6">
    <source>
        <dbReference type="EMBL" id="MFB0834990.1"/>
    </source>
</evidence>
<comment type="caution">
    <text evidence="6">The sequence shown here is derived from an EMBL/GenBank/DDBJ whole genome shotgun (WGS) entry which is preliminary data.</text>
</comment>
<keyword evidence="2" id="KW-0560">Oxidoreductase</keyword>
<evidence type="ECO:0000256" key="3">
    <source>
        <dbReference type="SAM" id="MobiDB-lite"/>
    </source>
</evidence>
<proteinExistence type="predicted"/>
<sequence>MNPLTRRQAIALGATGAAATATGAAGLLWSARIRSPGGPDDGAPGAGGAWTASPSVSSSDGVLEVRLEAAPARLSIGGRDADVLAYNGTVPGPTLRLRPGDRLRVRLANGLDDPTNLHTHGLYASPAGNGDNPFLEVSPGGTFDYEIDLPPDHPSGTFWYHPHHHGMVADQLWAGLYGAIVVEDTDPVPATRERVLLVSDLTLDTAGHLQGVTMPERMMGRMGATVLVGGRTFPRLDAAPGDREVWRLVNACPTRFLRLDLEGATALLTARDGHRLASPRDAGDLVLAPGNRADLLVAVGDGAATLRSLAYDRGDMGAMMGRGPGRGGMMDTEPAEPVDLLRLVPSGGSGAGDGPLPNVPAPTNPTPRDLRGRTVAARRDVVFAMGMGRGMGPGGMSPTINGRSYDADRTDITVEAGTVEEWRIVNTSPLHHPFHLHVWPMQVVHDGTAAVDVPDWRDVVVVPANGEATVLVAFDGIAGRTVFHCHILDHEDLGMMGVVEVR</sequence>